<feature type="transmembrane region" description="Helical" evidence="1">
    <location>
        <begin position="6"/>
        <end position="25"/>
    </location>
</feature>
<reference evidence="2" key="2">
    <citation type="submission" date="2025-09" db="UniProtKB">
        <authorList>
            <consortium name="Ensembl"/>
        </authorList>
    </citation>
    <scope>IDENTIFICATION</scope>
</reference>
<dbReference type="Ensembl" id="ENSLLET00000033663.1">
    <property type="protein sequence ID" value="ENSLLEP00000032411.1"/>
    <property type="gene ID" value="ENSLLEG00000020568.1"/>
</dbReference>
<dbReference type="Proteomes" id="UP000694569">
    <property type="component" value="Unplaced"/>
</dbReference>
<keyword evidence="1" id="KW-1133">Transmembrane helix</keyword>
<keyword evidence="1" id="KW-0472">Membrane</keyword>
<proteinExistence type="predicted"/>
<organism evidence="2 3">
    <name type="scientific">Leptobrachium leishanense</name>
    <name type="common">Leishan spiny toad</name>
    <dbReference type="NCBI Taxonomy" id="445787"/>
    <lineage>
        <taxon>Eukaryota</taxon>
        <taxon>Metazoa</taxon>
        <taxon>Chordata</taxon>
        <taxon>Craniata</taxon>
        <taxon>Vertebrata</taxon>
        <taxon>Euteleostomi</taxon>
        <taxon>Amphibia</taxon>
        <taxon>Batrachia</taxon>
        <taxon>Anura</taxon>
        <taxon>Pelobatoidea</taxon>
        <taxon>Megophryidae</taxon>
        <taxon>Leptobrachium</taxon>
    </lineage>
</organism>
<reference evidence="2" key="1">
    <citation type="submission" date="2025-08" db="UniProtKB">
        <authorList>
            <consortium name="Ensembl"/>
        </authorList>
    </citation>
    <scope>IDENTIFICATION</scope>
</reference>
<evidence type="ECO:0000313" key="3">
    <source>
        <dbReference type="Proteomes" id="UP000694569"/>
    </source>
</evidence>
<keyword evidence="1" id="KW-0812">Transmembrane</keyword>
<evidence type="ECO:0000256" key="1">
    <source>
        <dbReference type="SAM" id="Phobius"/>
    </source>
</evidence>
<sequence length="61" mass="7672">MWPCYLFLTYLSLYFSFTFLCSLLISDSARQKGKAHRHRKRRRRGRIRLYARMTFRRRRAR</sequence>
<evidence type="ECO:0000313" key="2">
    <source>
        <dbReference type="Ensembl" id="ENSLLEP00000032411.1"/>
    </source>
</evidence>
<keyword evidence="3" id="KW-1185">Reference proteome</keyword>
<accession>A0A8C5Q4K4</accession>
<dbReference type="AlphaFoldDB" id="A0A8C5Q4K4"/>
<evidence type="ECO:0008006" key="4">
    <source>
        <dbReference type="Google" id="ProtNLM"/>
    </source>
</evidence>
<protein>
    <recommendedName>
        <fullName evidence="4">Ribosomal protein L34</fullName>
    </recommendedName>
</protein>
<name>A0A8C5Q4K4_9ANUR</name>
<dbReference type="GeneTree" id="ENSGT00960000191699"/>